<dbReference type="Proteomes" id="UP001501231">
    <property type="component" value="Unassembled WGS sequence"/>
</dbReference>
<evidence type="ECO:0000313" key="6">
    <source>
        <dbReference type="EMBL" id="GAA2427106.1"/>
    </source>
</evidence>
<reference evidence="6 7" key="1">
    <citation type="journal article" date="2019" name="Int. J. Syst. Evol. Microbiol.">
        <title>The Global Catalogue of Microorganisms (GCM) 10K type strain sequencing project: providing services to taxonomists for standard genome sequencing and annotation.</title>
        <authorList>
            <consortium name="The Broad Institute Genomics Platform"/>
            <consortium name="The Broad Institute Genome Sequencing Center for Infectious Disease"/>
            <person name="Wu L."/>
            <person name="Ma J."/>
        </authorList>
    </citation>
    <scope>NUCLEOTIDE SEQUENCE [LARGE SCALE GENOMIC DNA]</scope>
    <source>
        <strain evidence="6 7">JCM 3325</strain>
    </source>
</reference>
<dbReference type="RefSeq" id="WP_344591327.1">
    <property type="nucleotide sequence ID" value="NZ_BAAARW010000016.1"/>
</dbReference>
<feature type="domain" description="Putative zinc-finger" evidence="5">
    <location>
        <begin position="4"/>
        <end position="38"/>
    </location>
</feature>
<accession>A0ABN3JCP6</accession>
<keyword evidence="1" id="KW-0805">Transcription regulation</keyword>
<protein>
    <recommendedName>
        <fullName evidence="5">Putative zinc-finger domain-containing protein</fullName>
    </recommendedName>
</protein>
<evidence type="ECO:0000313" key="7">
    <source>
        <dbReference type="Proteomes" id="UP001501231"/>
    </source>
</evidence>
<dbReference type="Pfam" id="PF13490">
    <property type="entry name" value="zf-HC2"/>
    <property type="match status" value="1"/>
</dbReference>
<keyword evidence="2" id="KW-0804">Transcription</keyword>
<evidence type="ECO:0000256" key="4">
    <source>
        <dbReference type="SAM" id="Phobius"/>
    </source>
</evidence>
<proteinExistence type="predicted"/>
<dbReference type="InterPro" id="IPR041916">
    <property type="entry name" value="Anti_sigma_zinc_sf"/>
</dbReference>
<dbReference type="EMBL" id="BAAARW010000016">
    <property type="protein sequence ID" value="GAA2427106.1"/>
    <property type="molecule type" value="Genomic_DNA"/>
</dbReference>
<keyword evidence="4" id="KW-0472">Membrane</keyword>
<evidence type="ECO:0000256" key="2">
    <source>
        <dbReference type="ARBA" id="ARBA00023163"/>
    </source>
</evidence>
<comment type="caution">
    <text evidence="6">The sequence shown here is derived from an EMBL/GenBank/DDBJ whole genome shotgun (WGS) entry which is preliminary data.</text>
</comment>
<keyword evidence="7" id="KW-1185">Reference proteome</keyword>
<organism evidence="6 7">
    <name type="scientific">Actinomadura vinacea</name>
    <dbReference type="NCBI Taxonomy" id="115336"/>
    <lineage>
        <taxon>Bacteria</taxon>
        <taxon>Bacillati</taxon>
        <taxon>Actinomycetota</taxon>
        <taxon>Actinomycetes</taxon>
        <taxon>Streptosporangiales</taxon>
        <taxon>Thermomonosporaceae</taxon>
        <taxon>Actinomadura</taxon>
    </lineage>
</organism>
<keyword evidence="4" id="KW-0812">Transmembrane</keyword>
<dbReference type="InterPro" id="IPR027383">
    <property type="entry name" value="Znf_put"/>
</dbReference>
<gene>
    <name evidence="6" type="ORF">GCM10010191_44870</name>
</gene>
<sequence length="250" mass="26380">MNDCAEVRASLGVYVVGAIDPADRARLEAHLDGCPACRDELAGLAGLPALLGRVNQAQLTQVAGPPPELLDSLLARAVERRRGVRGLLGRLAGGGRSGTGRLWWTPAALAACALLLAGALAGGLVTELARDGRPVARPTATPASPPVPAEPGGERLNAANASNQVKAVLVLYKKKWGTKVELQLAGAPFGGHCRWYAVARNGQKDMLGSWYVAYRKGYGVYESSTMFQREQLYSFEVVTLDGQPILSIPA</sequence>
<evidence type="ECO:0000259" key="5">
    <source>
        <dbReference type="Pfam" id="PF13490"/>
    </source>
</evidence>
<evidence type="ECO:0000256" key="1">
    <source>
        <dbReference type="ARBA" id="ARBA00023015"/>
    </source>
</evidence>
<dbReference type="Gene3D" id="1.10.10.1320">
    <property type="entry name" value="Anti-sigma factor, zinc-finger domain"/>
    <property type="match status" value="1"/>
</dbReference>
<keyword evidence="4" id="KW-1133">Transmembrane helix</keyword>
<feature type="region of interest" description="Disordered" evidence="3">
    <location>
        <begin position="135"/>
        <end position="155"/>
    </location>
</feature>
<name>A0ABN3JCP6_9ACTN</name>
<feature type="transmembrane region" description="Helical" evidence="4">
    <location>
        <begin position="103"/>
        <end position="125"/>
    </location>
</feature>
<evidence type="ECO:0000256" key="3">
    <source>
        <dbReference type="SAM" id="MobiDB-lite"/>
    </source>
</evidence>